<dbReference type="NCBIfam" id="TIGR00038">
    <property type="entry name" value="efp"/>
    <property type="match status" value="1"/>
</dbReference>
<name>A0A2D0J1V1_XENBU</name>
<dbReference type="Proteomes" id="UP000665047">
    <property type="component" value="Chromosome"/>
</dbReference>
<sequence>MATYSTNEFRSGLKIMLDGEPCAILDSEFVKPGKGQAFARVRIRKLISGKLLEKTFKSTDSVESADVMDINLTYLYNDGEFWHFMNNETFEQLAADVKAVGDNEKWLIDQAECILTLWNGRPIAVTPPNFVELEIVDTDPGLKGDTAGTGGKPATLSTGAVVKVPLFVQIGEVIKVDTRSNEYVSRVK</sequence>
<comment type="pathway">
    <text evidence="2 8">Protein biosynthesis; polypeptide chain elongation.</text>
</comment>
<evidence type="ECO:0000256" key="5">
    <source>
        <dbReference type="ARBA" id="ARBA00022768"/>
    </source>
</evidence>
<dbReference type="EMBL" id="CP072455">
    <property type="protein sequence ID" value="QTL40403.1"/>
    <property type="molecule type" value="Genomic_DNA"/>
</dbReference>
<proteinExistence type="inferred from homology"/>
<dbReference type="InterPro" id="IPR011768">
    <property type="entry name" value="Transl_elongation_fac_P"/>
</dbReference>
<dbReference type="FunFam" id="2.40.50.140:FF:000004">
    <property type="entry name" value="Elongation factor P"/>
    <property type="match status" value="1"/>
</dbReference>
<dbReference type="Gene3D" id="2.30.30.30">
    <property type="match status" value="1"/>
</dbReference>
<evidence type="ECO:0000313" key="15">
    <source>
        <dbReference type="Proteomes" id="UP000225833"/>
    </source>
</evidence>
<dbReference type="PIRSF" id="PIRSF005901">
    <property type="entry name" value="EF-P"/>
    <property type="match status" value="1"/>
</dbReference>
<dbReference type="InterPro" id="IPR013185">
    <property type="entry name" value="Transl_elong_KOW-like"/>
</dbReference>
<feature type="modified residue" description="N6-(3,6-diaminohexanoyl)-5-hydroxylysine" evidence="8">
    <location>
        <position position="34"/>
    </location>
</feature>
<dbReference type="GO" id="GO:0003746">
    <property type="term" value="F:translation elongation factor activity"/>
    <property type="evidence" value="ECO:0007669"/>
    <property type="project" value="UniProtKB-UniRule"/>
</dbReference>
<dbReference type="RefSeq" id="WP_099135642.1">
    <property type="nucleotide sequence ID" value="NZ_CAWNNJ010000130.1"/>
</dbReference>
<dbReference type="NCBIfam" id="NF001810">
    <property type="entry name" value="PRK00529.1"/>
    <property type="match status" value="1"/>
</dbReference>
<dbReference type="AlphaFoldDB" id="A0A2D0J1V1"/>
<evidence type="ECO:0000313" key="13">
    <source>
        <dbReference type="EMBL" id="PHM28304.1"/>
    </source>
</evidence>
<dbReference type="InterPro" id="IPR020599">
    <property type="entry name" value="Transl_elong_fac_P/YeiP"/>
</dbReference>
<dbReference type="Pfam" id="PF09285">
    <property type="entry name" value="Elong-fact-P_C"/>
    <property type="match status" value="1"/>
</dbReference>
<dbReference type="Pfam" id="PF01132">
    <property type="entry name" value="EFP"/>
    <property type="match status" value="1"/>
</dbReference>
<evidence type="ECO:0000256" key="9">
    <source>
        <dbReference type="NCBIfam" id="TIGR00038"/>
    </source>
</evidence>
<dbReference type="GO" id="GO:0005829">
    <property type="term" value="C:cytosol"/>
    <property type="evidence" value="ECO:0007669"/>
    <property type="project" value="UniProtKB-ARBA"/>
</dbReference>
<dbReference type="Proteomes" id="UP000225833">
    <property type="component" value="Unassembled WGS sequence"/>
</dbReference>
<dbReference type="FunFam" id="2.30.30.30:FF:000003">
    <property type="entry name" value="Elongation factor P"/>
    <property type="match status" value="1"/>
</dbReference>
<evidence type="ECO:0000313" key="16">
    <source>
        <dbReference type="Proteomes" id="UP000665047"/>
    </source>
</evidence>
<comment type="similarity">
    <text evidence="3 8 10">Belongs to the elongation factor P family.</text>
</comment>
<keyword evidence="7 8" id="KW-0379">Hydroxylation</keyword>
<evidence type="ECO:0000256" key="8">
    <source>
        <dbReference type="HAMAP-Rule" id="MF_00141"/>
    </source>
</evidence>
<dbReference type="UniPathway" id="UPA00345"/>
<dbReference type="SMART" id="SM00841">
    <property type="entry name" value="Elong-fact-P_C"/>
    <property type="match status" value="1"/>
</dbReference>
<evidence type="ECO:0000313" key="14">
    <source>
        <dbReference type="EMBL" id="QTL40403.1"/>
    </source>
</evidence>
<accession>A0A2D0J1V1</accession>
<dbReference type="InterPro" id="IPR013852">
    <property type="entry name" value="Transl_elong_P/YeiP_CS"/>
</dbReference>
<dbReference type="SUPFAM" id="SSF50249">
    <property type="entry name" value="Nucleic acid-binding proteins"/>
    <property type="match status" value="2"/>
</dbReference>
<dbReference type="OrthoDB" id="9801844at2"/>
<comment type="subcellular location">
    <subcellularLocation>
        <location evidence="1 8">Cytoplasm</location>
    </subcellularLocation>
</comment>
<feature type="domain" description="Elongation factor P C-terminal" evidence="11">
    <location>
        <begin position="131"/>
        <end position="186"/>
    </location>
</feature>
<dbReference type="HAMAP" id="MF_00141">
    <property type="entry name" value="EF_P"/>
    <property type="match status" value="1"/>
</dbReference>
<dbReference type="PANTHER" id="PTHR30053">
    <property type="entry name" value="ELONGATION FACTOR P"/>
    <property type="match status" value="1"/>
</dbReference>
<dbReference type="CDD" id="cd05794">
    <property type="entry name" value="S1_EF-P_repeat_2"/>
    <property type="match status" value="1"/>
</dbReference>
<dbReference type="Pfam" id="PF08207">
    <property type="entry name" value="EFP_N"/>
    <property type="match status" value="1"/>
</dbReference>
<feature type="domain" description="Translation elongation factor P/YeiP central" evidence="12">
    <location>
        <begin position="69"/>
        <end position="123"/>
    </location>
</feature>
<reference evidence="13 15" key="1">
    <citation type="journal article" date="2017" name="Nat. Microbiol.">
        <title>Natural product diversity associated with the nematode symbionts Photorhabdus and Xenorhabdus.</title>
        <authorList>
            <person name="Tobias N.J."/>
            <person name="Wolff H."/>
            <person name="Djahanschiri B."/>
            <person name="Grundmann F."/>
            <person name="Kronenwerth M."/>
            <person name="Shi Y.M."/>
            <person name="Simonyi S."/>
            <person name="Grun P."/>
            <person name="Shapiro-Ilan D."/>
            <person name="Pidot S.J."/>
            <person name="Stinear T.P."/>
            <person name="Ebersberger I."/>
            <person name="Bode H.B."/>
        </authorList>
    </citation>
    <scope>NUCLEOTIDE SEQUENCE [LARGE SCALE GENOMIC DNA]</scope>
    <source>
        <strain evidence="13 15">DSM 16342</strain>
    </source>
</reference>
<keyword evidence="16" id="KW-1185">Reference proteome</keyword>
<dbReference type="GO" id="GO:0043043">
    <property type="term" value="P:peptide biosynthetic process"/>
    <property type="evidence" value="ECO:0007669"/>
    <property type="project" value="InterPro"/>
</dbReference>
<dbReference type="SMART" id="SM01185">
    <property type="entry name" value="EFP"/>
    <property type="match status" value="1"/>
</dbReference>
<evidence type="ECO:0000256" key="4">
    <source>
        <dbReference type="ARBA" id="ARBA00022490"/>
    </source>
</evidence>
<reference evidence="14 16" key="2">
    <citation type="submission" date="2021-03" db="EMBL/GenBank/DDBJ databases">
        <title>Complete Genome Sequence Data of Xenorhabdus budapestensis strain C72, a Candidate Biological Control Agent, from China.</title>
        <authorList>
            <person name="LI B."/>
            <person name="WANG S."/>
            <person name="QIU D."/>
        </authorList>
    </citation>
    <scope>NUCLEOTIDE SEQUENCE [LARGE SCALE GENOMIC DNA]</scope>
    <source>
        <strain evidence="14 16">C-7-2</strain>
    </source>
</reference>
<dbReference type="Gene3D" id="2.40.50.140">
    <property type="entry name" value="Nucleic acid-binding proteins"/>
    <property type="match status" value="2"/>
</dbReference>
<dbReference type="InterPro" id="IPR008991">
    <property type="entry name" value="Translation_prot_SH3-like_sf"/>
</dbReference>
<dbReference type="CDD" id="cd04470">
    <property type="entry name" value="S1_EF-P_repeat_1"/>
    <property type="match status" value="1"/>
</dbReference>
<dbReference type="EMBL" id="NIBS01000006">
    <property type="protein sequence ID" value="PHM28304.1"/>
    <property type="molecule type" value="Genomic_DNA"/>
</dbReference>
<dbReference type="InterPro" id="IPR015365">
    <property type="entry name" value="Elong-fact-P_C"/>
</dbReference>
<keyword evidence="5 8" id="KW-0251">Elongation factor</keyword>
<organism evidence="13 15">
    <name type="scientific">Xenorhabdus budapestensis</name>
    <dbReference type="NCBI Taxonomy" id="290110"/>
    <lineage>
        <taxon>Bacteria</taxon>
        <taxon>Pseudomonadati</taxon>
        <taxon>Pseudomonadota</taxon>
        <taxon>Gammaproteobacteria</taxon>
        <taxon>Enterobacterales</taxon>
        <taxon>Morganellaceae</taxon>
        <taxon>Xenorhabdus</taxon>
    </lineage>
</organism>
<dbReference type="PROSITE" id="PS01275">
    <property type="entry name" value="EFP"/>
    <property type="match status" value="1"/>
</dbReference>
<evidence type="ECO:0000256" key="2">
    <source>
        <dbReference type="ARBA" id="ARBA00004815"/>
    </source>
</evidence>
<evidence type="ECO:0000256" key="6">
    <source>
        <dbReference type="ARBA" id="ARBA00022917"/>
    </source>
</evidence>
<evidence type="ECO:0000256" key="1">
    <source>
        <dbReference type="ARBA" id="ARBA00004496"/>
    </source>
</evidence>
<dbReference type="SUPFAM" id="SSF50104">
    <property type="entry name" value="Translation proteins SH3-like domain"/>
    <property type="match status" value="1"/>
</dbReference>
<dbReference type="InterPro" id="IPR014722">
    <property type="entry name" value="Rib_uL2_dom2"/>
</dbReference>
<dbReference type="InterPro" id="IPR012340">
    <property type="entry name" value="NA-bd_OB-fold"/>
</dbReference>
<evidence type="ECO:0000256" key="10">
    <source>
        <dbReference type="RuleBase" id="RU004389"/>
    </source>
</evidence>
<dbReference type="FunFam" id="2.40.50.140:FF:000009">
    <property type="entry name" value="Elongation factor P"/>
    <property type="match status" value="1"/>
</dbReference>
<evidence type="ECO:0000256" key="3">
    <source>
        <dbReference type="ARBA" id="ARBA00009479"/>
    </source>
</evidence>
<keyword evidence="4 8" id="KW-0963">Cytoplasm</keyword>
<keyword evidence="6 8" id="KW-0648">Protein biosynthesis</keyword>
<comment type="function">
    <text evidence="8">Involved in peptide bond synthesis. Alleviates ribosome stalling that occurs when 3 or more consecutive Pro residues or the sequence PPG is present in a protein, possibly by augmenting the peptidyl transferase activity of the ribosome. Modification of Lys-34 is required for alleviation.</text>
</comment>
<gene>
    <name evidence="8 14" type="primary">efp</name>
    <name evidence="14" type="ORF">HGO23_03100</name>
    <name evidence="13" type="ORF">Xbud_01705</name>
</gene>
<protein>
    <recommendedName>
        <fullName evidence="8 9">Elongation factor P</fullName>
        <shortName evidence="8">EF-P</shortName>
    </recommendedName>
</protein>
<comment type="PTM">
    <text evidence="8">May be beta-lysylated on the epsilon-amino group of Lys-34 by the combined action of EpmA and EpmB, and then hydroxylated on the C5 position of the same residue by EpmC (if this protein is present). Lysylation is critical for the stimulatory effect of EF-P on peptide-bond formation. The lysylation moiety may extend toward the peptidyltransferase center and stabilize the terminal 3-CCA end of the tRNA. Hydroxylation of the C5 position on Lys-34 may allow additional potential stabilizing hydrogen-bond interactions with the P-tRNA.</text>
</comment>
<evidence type="ECO:0000256" key="7">
    <source>
        <dbReference type="ARBA" id="ARBA00023278"/>
    </source>
</evidence>
<dbReference type="InterPro" id="IPR001059">
    <property type="entry name" value="Transl_elong_P/YeiP_cen"/>
</dbReference>
<evidence type="ECO:0000259" key="12">
    <source>
        <dbReference type="SMART" id="SM01185"/>
    </source>
</evidence>
<dbReference type="PANTHER" id="PTHR30053:SF12">
    <property type="entry name" value="ELONGATION FACTOR P (EF-P) FAMILY PROTEIN"/>
    <property type="match status" value="1"/>
</dbReference>
<evidence type="ECO:0000259" key="11">
    <source>
        <dbReference type="SMART" id="SM00841"/>
    </source>
</evidence>